<feature type="domain" description="HTH lysR-type" evidence="6">
    <location>
        <begin position="1"/>
        <end position="58"/>
    </location>
</feature>
<dbReference type="InterPro" id="IPR005119">
    <property type="entry name" value="LysR_subst-bd"/>
</dbReference>
<keyword evidence="2" id="KW-0805">Transcription regulation</keyword>
<name>A0A8J2ZTX3_9BACL</name>
<keyword evidence="3" id="KW-0238">DNA-binding</keyword>
<dbReference type="Proteomes" id="UP000656813">
    <property type="component" value="Unassembled WGS sequence"/>
</dbReference>
<dbReference type="GO" id="GO:0005829">
    <property type="term" value="C:cytosol"/>
    <property type="evidence" value="ECO:0007669"/>
    <property type="project" value="TreeGrafter"/>
</dbReference>
<dbReference type="InterPro" id="IPR000847">
    <property type="entry name" value="LysR_HTH_N"/>
</dbReference>
<dbReference type="Pfam" id="PF00126">
    <property type="entry name" value="HTH_1"/>
    <property type="match status" value="1"/>
</dbReference>
<evidence type="ECO:0000256" key="2">
    <source>
        <dbReference type="ARBA" id="ARBA00023015"/>
    </source>
</evidence>
<dbReference type="PANTHER" id="PTHR30419">
    <property type="entry name" value="HTH-TYPE TRANSCRIPTIONAL REGULATOR YBHD"/>
    <property type="match status" value="1"/>
</dbReference>
<sequence>MDIRQLHYFCTIVEEEQITKAAKVLHMAQPPLSHQLKLLEEELGVPLIIREAKKWEVTEAGQKLYERAKQLLHQLEDTKKEIMEIEKGVSGTLTIGTSTICISYLSDHLIAFHKNYPNVYVKILHGDTYYLEEMLQENQIDLALLLLPVEATNYTIENLHEDPFVVVIPRQWEDEFPLDTISIHEVVEHDLLLARRTAGTGIYENIITQFQQYSLEPHIILDCPDISTILTLVAKGMGMTIIPKSEIHQVYKDQFKVLQIEEPFLRTQPAVVWLKDKYLSRAALELIKLLKLP</sequence>
<protein>
    <submittedName>
        <fullName evidence="7">HTH-type transcriptional regulator BsdA</fullName>
    </submittedName>
</protein>
<feature type="coiled-coil region" evidence="5">
    <location>
        <begin position="61"/>
        <end position="88"/>
    </location>
</feature>
<dbReference type="FunFam" id="1.10.10.10:FF:000001">
    <property type="entry name" value="LysR family transcriptional regulator"/>
    <property type="match status" value="1"/>
</dbReference>
<keyword evidence="4" id="KW-0804">Transcription</keyword>
<evidence type="ECO:0000256" key="1">
    <source>
        <dbReference type="ARBA" id="ARBA00009437"/>
    </source>
</evidence>
<evidence type="ECO:0000256" key="3">
    <source>
        <dbReference type="ARBA" id="ARBA00023125"/>
    </source>
</evidence>
<dbReference type="PROSITE" id="PS50931">
    <property type="entry name" value="HTH_LYSR"/>
    <property type="match status" value="1"/>
</dbReference>
<dbReference type="EMBL" id="BMFV01000006">
    <property type="protein sequence ID" value="GGH78363.1"/>
    <property type="molecule type" value="Genomic_DNA"/>
</dbReference>
<dbReference type="Pfam" id="PF03466">
    <property type="entry name" value="LysR_substrate"/>
    <property type="match status" value="1"/>
</dbReference>
<dbReference type="RefSeq" id="WP_188496456.1">
    <property type="nucleotide sequence ID" value="NZ_BMFV01000006.1"/>
</dbReference>
<comment type="caution">
    <text evidence="7">The sequence shown here is derived from an EMBL/GenBank/DDBJ whole genome shotgun (WGS) entry which is preliminary data.</text>
</comment>
<dbReference type="InterPro" id="IPR036390">
    <property type="entry name" value="WH_DNA-bd_sf"/>
</dbReference>
<dbReference type="PANTHER" id="PTHR30419:SF28">
    <property type="entry name" value="HTH-TYPE TRANSCRIPTIONAL REGULATOR BSDA"/>
    <property type="match status" value="1"/>
</dbReference>
<dbReference type="InterPro" id="IPR036388">
    <property type="entry name" value="WH-like_DNA-bd_sf"/>
</dbReference>
<evidence type="ECO:0000256" key="5">
    <source>
        <dbReference type="SAM" id="Coils"/>
    </source>
</evidence>
<organism evidence="7 8">
    <name type="scientific">Pullulanibacillus pueri</name>
    <dbReference type="NCBI Taxonomy" id="1437324"/>
    <lineage>
        <taxon>Bacteria</taxon>
        <taxon>Bacillati</taxon>
        <taxon>Bacillota</taxon>
        <taxon>Bacilli</taxon>
        <taxon>Bacillales</taxon>
        <taxon>Sporolactobacillaceae</taxon>
        <taxon>Pullulanibacillus</taxon>
    </lineage>
</organism>
<accession>A0A8J2ZTX3</accession>
<evidence type="ECO:0000259" key="6">
    <source>
        <dbReference type="PROSITE" id="PS50931"/>
    </source>
</evidence>
<dbReference type="Gene3D" id="1.10.10.10">
    <property type="entry name" value="Winged helix-like DNA-binding domain superfamily/Winged helix DNA-binding domain"/>
    <property type="match status" value="1"/>
</dbReference>
<dbReference type="PRINTS" id="PR00039">
    <property type="entry name" value="HTHLYSR"/>
</dbReference>
<dbReference type="AlphaFoldDB" id="A0A8J2ZTX3"/>
<dbReference type="Gene3D" id="3.40.190.290">
    <property type="match status" value="1"/>
</dbReference>
<evidence type="ECO:0000313" key="8">
    <source>
        <dbReference type="Proteomes" id="UP000656813"/>
    </source>
</evidence>
<evidence type="ECO:0000256" key="4">
    <source>
        <dbReference type="ARBA" id="ARBA00023163"/>
    </source>
</evidence>
<dbReference type="SUPFAM" id="SSF46785">
    <property type="entry name" value="Winged helix' DNA-binding domain"/>
    <property type="match status" value="1"/>
</dbReference>
<dbReference type="InterPro" id="IPR050950">
    <property type="entry name" value="HTH-type_LysR_regulators"/>
</dbReference>
<keyword evidence="5" id="KW-0175">Coiled coil</keyword>
<comment type="similarity">
    <text evidence="1">Belongs to the LysR transcriptional regulatory family.</text>
</comment>
<proteinExistence type="inferred from homology"/>
<gene>
    <name evidence="7" type="primary">bsdA</name>
    <name evidence="7" type="ORF">GCM10007096_11670</name>
</gene>
<dbReference type="GO" id="GO:0003677">
    <property type="term" value="F:DNA binding"/>
    <property type="evidence" value="ECO:0007669"/>
    <property type="project" value="UniProtKB-KW"/>
</dbReference>
<evidence type="ECO:0000313" key="7">
    <source>
        <dbReference type="EMBL" id="GGH78363.1"/>
    </source>
</evidence>
<dbReference type="SUPFAM" id="SSF53850">
    <property type="entry name" value="Periplasmic binding protein-like II"/>
    <property type="match status" value="1"/>
</dbReference>
<dbReference type="CDD" id="cd05466">
    <property type="entry name" value="PBP2_LTTR_substrate"/>
    <property type="match status" value="1"/>
</dbReference>
<dbReference type="GO" id="GO:0003700">
    <property type="term" value="F:DNA-binding transcription factor activity"/>
    <property type="evidence" value="ECO:0007669"/>
    <property type="project" value="InterPro"/>
</dbReference>
<reference evidence="7" key="1">
    <citation type="journal article" date="2014" name="Int. J. Syst. Evol. Microbiol.">
        <title>Complete genome sequence of Corynebacterium casei LMG S-19264T (=DSM 44701T), isolated from a smear-ripened cheese.</title>
        <authorList>
            <consortium name="US DOE Joint Genome Institute (JGI-PGF)"/>
            <person name="Walter F."/>
            <person name="Albersmeier A."/>
            <person name="Kalinowski J."/>
            <person name="Ruckert C."/>
        </authorList>
    </citation>
    <scope>NUCLEOTIDE SEQUENCE</scope>
    <source>
        <strain evidence="7">CGMCC 1.12777</strain>
    </source>
</reference>
<reference evidence="7" key="2">
    <citation type="submission" date="2020-09" db="EMBL/GenBank/DDBJ databases">
        <authorList>
            <person name="Sun Q."/>
            <person name="Zhou Y."/>
        </authorList>
    </citation>
    <scope>NUCLEOTIDE SEQUENCE</scope>
    <source>
        <strain evidence="7">CGMCC 1.12777</strain>
    </source>
</reference>
<keyword evidence="8" id="KW-1185">Reference proteome</keyword>